<dbReference type="Proteomes" id="UP001275084">
    <property type="component" value="Unassembled WGS sequence"/>
</dbReference>
<dbReference type="AlphaFoldDB" id="A0AAJ0MGM0"/>
<name>A0AAJ0MGM0_9PEZI</name>
<protein>
    <submittedName>
        <fullName evidence="1">Uncharacterized protein</fullName>
    </submittedName>
</protein>
<reference evidence="1" key="1">
    <citation type="journal article" date="2023" name="Mol. Phylogenet. Evol.">
        <title>Genome-scale phylogeny and comparative genomics of the fungal order Sordariales.</title>
        <authorList>
            <person name="Hensen N."/>
            <person name="Bonometti L."/>
            <person name="Westerberg I."/>
            <person name="Brannstrom I.O."/>
            <person name="Guillou S."/>
            <person name="Cros-Aarteil S."/>
            <person name="Calhoun S."/>
            <person name="Haridas S."/>
            <person name="Kuo A."/>
            <person name="Mondo S."/>
            <person name="Pangilinan J."/>
            <person name="Riley R."/>
            <person name="LaButti K."/>
            <person name="Andreopoulos B."/>
            <person name="Lipzen A."/>
            <person name="Chen C."/>
            <person name="Yan M."/>
            <person name="Daum C."/>
            <person name="Ng V."/>
            <person name="Clum A."/>
            <person name="Steindorff A."/>
            <person name="Ohm R.A."/>
            <person name="Martin F."/>
            <person name="Silar P."/>
            <person name="Natvig D.O."/>
            <person name="Lalanne C."/>
            <person name="Gautier V."/>
            <person name="Ament-Velasquez S.L."/>
            <person name="Kruys A."/>
            <person name="Hutchinson M.I."/>
            <person name="Powell A.J."/>
            <person name="Barry K."/>
            <person name="Miller A.N."/>
            <person name="Grigoriev I.V."/>
            <person name="Debuchy R."/>
            <person name="Gladieux P."/>
            <person name="Hiltunen Thoren M."/>
            <person name="Johannesson H."/>
        </authorList>
    </citation>
    <scope>NUCLEOTIDE SEQUENCE</scope>
    <source>
        <strain evidence="1">CBS 955.72</strain>
    </source>
</reference>
<reference evidence="1" key="2">
    <citation type="submission" date="2023-06" db="EMBL/GenBank/DDBJ databases">
        <authorList>
            <consortium name="Lawrence Berkeley National Laboratory"/>
            <person name="Haridas S."/>
            <person name="Hensen N."/>
            <person name="Bonometti L."/>
            <person name="Westerberg I."/>
            <person name="Brannstrom I.O."/>
            <person name="Guillou S."/>
            <person name="Cros-Aarteil S."/>
            <person name="Calhoun S."/>
            <person name="Kuo A."/>
            <person name="Mondo S."/>
            <person name="Pangilinan J."/>
            <person name="Riley R."/>
            <person name="Labutti K."/>
            <person name="Andreopoulos B."/>
            <person name="Lipzen A."/>
            <person name="Chen C."/>
            <person name="Yanf M."/>
            <person name="Daum C."/>
            <person name="Ng V."/>
            <person name="Clum A."/>
            <person name="Steindorff A."/>
            <person name="Ohm R."/>
            <person name="Martin F."/>
            <person name="Silar P."/>
            <person name="Natvig D."/>
            <person name="Lalanne C."/>
            <person name="Gautier V."/>
            <person name="Ament-Velasquez S.L."/>
            <person name="Kruys A."/>
            <person name="Hutchinson M.I."/>
            <person name="Powell A.J."/>
            <person name="Barry K."/>
            <person name="Miller A.N."/>
            <person name="Grigoriev I.V."/>
            <person name="Debuchy R."/>
            <person name="Gladieux P."/>
            <person name="Thoren M.H."/>
            <person name="Johannesson H."/>
        </authorList>
    </citation>
    <scope>NUCLEOTIDE SEQUENCE</scope>
    <source>
        <strain evidence="1">CBS 955.72</strain>
    </source>
</reference>
<keyword evidence="2" id="KW-1185">Reference proteome</keyword>
<dbReference type="EMBL" id="JAUIQD010000003">
    <property type="protein sequence ID" value="KAK3357941.1"/>
    <property type="molecule type" value="Genomic_DNA"/>
</dbReference>
<proteinExistence type="predicted"/>
<sequence length="95" mass="10506">MTRGVMPRGPSCLLILVQVQVERFRRPSQLFICIIVAESVAVCYSALARTGGRYACLEGCPGAWRTRRAVKAKEAMGFQVLGTDMELPMGSGWWL</sequence>
<organism evidence="1 2">
    <name type="scientific">Lasiosphaeria hispida</name>
    <dbReference type="NCBI Taxonomy" id="260671"/>
    <lineage>
        <taxon>Eukaryota</taxon>
        <taxon>Fungi</taxon>
        <taxon>Dikarya</taxon>
        <taxon>Ascomycota</taxon>
        <taxon>Pezizomycotina</taxon>
        <taxon>Sordariomycetes</taxon>
        <taxon>Sordariomycetidae</taxon>
        <taxon>Sordariales</taxon>
        <taxon>Lasiosphaeriaceae</taxon>
        <taxon>Lasiosphaeria</taxon>
    </lineage>
</organism>
<evidence type="ECO:0000313" key="2">
    <source>
        <dbReference type="Proteomes" id="UP001275084"/>
    </source>
</evidence>
<comment type="caution">
    <text evidence="1">The sequence shown here is derived from an EMBL/GenBank/DDBJ whole genome shotgun (WGS) entry which is preliminary data.</text>
</comment>
<evidence type="ECO:0000313" key="1">
    <source>
        <dbReference type="EMBL" id="KAK3357941.1"/>
    </source>
</evidence>
<gene>
    <name evidence="1" type="ORF">B0T25DRAFT_540593</name>
</gene>
<accession>A0AAJ0MGM0</accession>
<dbReference type="Gene3D" id="3.40.50.720">
    <property type="entry name" value="NAD(P)-binding Rossmann-like Domain"/>
    <property type="match status" value="1"/>
</dbReference>